<comment type="caution">
    <text evidence="1">The sequence shown here is derived from an EMBL/GenBank/DDBJ whole genome shotgun (WGS) entry which is preliminary data.</text>
</comment>
<reference evidence="1" key="2">
    <citation type="journal article" date="2023" name="Plants (Basel)">
        <title>Annotation of the Turnera subulata (Passifloraceae) Draft Genome Reveals the S-Locus Evolved after the Divergence of Turneroideae from Passifloroideae in a Stepwise Manner.</title>
        <authorList>
            <person name="Henning P.M."/>
            <person name="Roalson E.H."/>
            <person name="Mir W."/>
            <person name="McCubbin A.G."/>
            <person name="Shore J.S."/>
        </authorList>
    </citation>
    <scope>NUCLEOTIDE SEQUENCE</scope>
    <source>
        <strain evidence="1">F60SS</strain>
    </source>
</reference>
<dbReference type="AlphaFoldDB" id="A0A9Q0G1I5"/>
<name>A0A9Q0G1I5_9ROSI</name>
<evidence type="ECO:0000313" key="2">
    <source>
        <dbReference type="Proteomes" id="UP001141552"/>
    </source>
</evidence>
<organism evidence="1 2">
    <name type="scientific">Turnera subulata</name>
    <dbReference type="NCBI Taxonomy" id="218843"/>
    <lineage>
        <taxon>Eukaryota</taxon>
        <taxon>Viridiplantae</taxon>
        <taxon>Streptophyta</taxon>
        <taxon>Embryophyta</taxon>
        <taxon>Tracheophyta</taxon>
        <taxon>Spermatophyta</taxon>
        <taxon>Magnoliopsida</taxon>
        <taxon>eudicotyledons</taxon>
        <taxon>Gunneridae</taxon>
        <taxon>Pentapetalae</taxon>
        <taxon>rosids</taxon>
        <taxon>fabids</taxon>
        <taxon>Malpighiales</taxon>
        <taxon>Passifloraceae</taxon>
        <taxon>Turnera</taxon>
    </lineage>
</organism>
<sequence>MGVHSTLCRIHLAGGYILQGTFYTLQGYILQGTSCRGTFYTLQRVRSAGDTFYRGTLLHPYGVPFKCRGTRGPCVK</sequence>
<dbReference type="Proteomes" id="UP001141552">
    <property type="component" value="Unassembled WGS sequence"/>
</dbReference>
<protein>
    <submittedName>
        <fullName evidence="1">Uncharacterized protein</fullName>
    </submittedName>
</protein>
<proteinExistence type="predicted"/>
<reference evidence="1" key="1">
    <citation type="submission" date="2022-02" db="EMBL/GenBank/DDBJ databases">
        <authorList>
            <person name="Henning P.M."/>
            <person name="McCubbin A.G."/>
            <person name="Shore J.S."/>
        </authorList>
    </citation>
    <scope>NUCLEOTIDE SEQUENCE</scope>
    <source>
        <strain evidence="1">F60SS</strain>
        <tissue evidence="1">Leaves</tissue>
    </source>
</reference>
<dbReference type="EMBL" id="JAKUCV010003018">
    <property type="protein sequence ID" value="KAJ4840575.1"/>
    <property type="molecule type" value="Genomic_DNA"/>
</dbReference>
<evidence type="ECO:0000313" key="1">
    <source>
        <dbReference type="EMBL" id="KAJ4840575.1"/>
    </source>
</evidence>
<gene>
    <name evidence="1" type="ORF">Tsubulata_006119</name>
</gene>
<accession>A0A9Q0G1I5</accession>
<keyword evidence="2" id="KW-1185">Reference proteome</keyword>